<protein>
    <submittedName>
        <fullName evidence="1">Uncharacterized protein</fullName>
    </submittedName>
</protein>
<evidence type="ECO:0000313" key="1">
    <source>
        <dbReference type="EMBL" id="SNT63494.1"/>
    </source>
</evidence>
<sequence>MRRLGMMTAGVGAGLALVALVMTVRSIPDIRRYLKIRSM</sequence>
<dbReference type="RefSeq" id="WP_425426867.1">
    <property type="nucleotide sequence ID" value="NZ_FZPH01000015.1"/>
</dbReference>
<gene>
    <name evidence="1" type="ORF">SAMN05421812_115115</name>
</gene>
<dbReference type="InterPro" id="IPR054188">
    <property type="entry name" value="DUF6893"/>
</dbReference>
<name>A0A239P9U2_9ACTN</name>
<dbReference type="Proteomes" id="UP000198362">
    <property type="component" value="Unassembled WGS sequence"/>
</dbReference>
<reference evidence="1 2" key="1">
    <citation type="submission" date="2017-06" db="EMBL/GenBank/DDBJ databases">
        <authorList>
            <person name="Kim H.J."/>
            <person name="Triplett B.A."/>
        </authorList>
    </citation>
    <scope>NUCLEOTIDE SEQUENCE [LARGE SCALE GENOMIC DNA]</scope>
    <source>
        <strain evidence="1 2">CGMCC 4.5593</strain>
    </source>
</reference>
<organism evidence="1 2">
    <name type="scientific">Asanoa hainanensis</name>
    <dbReference type="NCBI Taxonomy" id="560556"/>
    <lineage>
        <taxon>Bacteria</taxon>
        <taxon>Bacillati</taxon>
        <taxon>Actinomycetota</taxon>
        <taxon>Actinomycetes</taxon>
        <taxon>Micromonosporales</taxon>
        <taxon>Micromonosporaceae</taxon>
        <taxon>Asanoa</taxon>
    </lineage>
</organism>
<evidence type="ECO:0000313" key="2">
    <source>
        <dbReference type="Proteomes" id="UP000198362"/>
    </source>
</evidence>
<accession>A0A239P9U2</accession>
<keyword evidence="2" id="KW-1185">Reference proteome</keyword>
<dbReference type="AlphaFoldDB" id="A0A239P9U2"/>
<dbReference type="EMBL" id="FZPH01000015">
    <property type="protein sequence ID" value="SNT63494.1"/>
    <property type="molecule type" value="Genomic_DNA"/>
</dbReference>
<proteinExistence type="predicted"/>
<dbReference type="Pfam" id="PF21833">
    <property type="entry name" value="DUF6893"/>
    <property type="match status" value="1"/>
</dbReference>